<accession>A0A2S7KNT8</accession>
<sequence>MRCLQPAESLGEKGFDVEVGNIRKVLPTKNGIIFFHRTPSNAFTRSFLRLARSYGNVLVYDTDDLTIIEAKQKDHVMHLCDAITVSTEFLKKEFAKHFEPVIVIRNALSSAYWQAATAIRESKYEGDNKYVTMAYLSGSATHDDDFKIIEQSLLELLNQYDQTRLILAGKLNFSKDFFQFQDRFINYEFMSYTDYVNLYKCIDINLAPLDVDKPFNQGRSELKYMEAGACGIPTVASPTDSYLHAIEPGVNGLLASGGEWKSQLIKLINNSELRRELGVKACADMSANYLGDSRVREYIDLIHRLKDQQNVRSGPLRRLACLTSVYLTRLIR</sequence>
<feature type="domain" description="Spore protein YkvP/CgeB glycosyl transferase-like" evidence="1">
    <location>
        <begin position="155"/>
        <end position="299"/>
    </location>
</feature>
<dbReference type="Proteomes" id="UP000239800">
    <property type="component" value="Unassembled WGS sequence"/>
</dbReference>
<comment type="caution">
    <text evidence="2">The sequence shown here is derived from an EMBL/GenBank/DDBJ whole genome shotgun (WGS) entry which is preliminary data.</text>
</comment>
<proteinExistence type="predicted"/>
<dbReference type="InterPro" id="IPR055259">
    <property type="entry name" value="YkvP/CgeB_Glyco_trans-like"/>
</dbReference>
<organism evidence="2 3">
    <name type="scientific">Aureitalea marina</name>
    <dbReference type="NCBI Taxonomy" id="930804"/>
    <lineage>
        <taxon>Bacteria</taxon>
        <taxon>Pseudomonadati</taxon>
        <taxon>Bacteroidota</taxon>
        <taxon>Flavobacteriia</taxon>
        <taxon>Flavobacteriales</taxon>
        <taxon>Flavobacteriaceae</taxon>
        <taxon>Aureitalea</taxon>
    </lineage>
</organism>
<dbReference type="AlphaFoldDB" id="A0A2S7KNT8"/>
<evidence type="ECO:0000313" key="2">
    <source>
        <dbReference type="EMBL" id="PQB04233.1"/>
    </source>
</evidence>
<dbReference type="EMBL" id="MQUB01000001">
    <property type="protein sequence ID" value="PQB04233.1"/>
    <property type="molecule type" value="Genomic_DNA"/>
</dbReference>
<keyword evidence="3" id="KW-1185">Reference proteome</keyword>
<protein>
    <recommendedName>
        <fullName evidence="1">Spore protein YkvP/CgeB glycosyl transferase-like domain-containing protein</fullName>
    </recommendedName>
</protein>
<dbReference type="CDD" id="cd03801">
    <property type="entry name" value="GT4_PimA-like"/>
    <property type="match status" value="1"/>
</dbReference>
<evidence type="ECO:0000313" key="3">
    <source>
        <dbReference type="Proteomes" id="UP000239800"/>
    </source>
</evidence>
<evidence type="ECO:0000259" key="1">
    <source>
        <dbReference type="Pfam" id="PF13524"/>
    </source>
</evidence>
<dbReference type="Pfam" id="PF13524">
    <property type="entry name" value="Glyco_trans_1_2"/>
    <property type="match status" value="1"/>
</dbReference>
<gene>
    <name evidence="2" type="ORF">BST85_04435</name>
</gene>
<reference evidence="2 3" key="1">
    <citation type="submission" date="2016-11" db="EMBL/GenBank/DDBJ databases">
        <title>Trade-off between light-utilization and light-protection in marine flavobacteria.</title>
        <authorList>
            <person name="Kumagai Y."/>
        </authorList>
    </citation>
    <scope>NUCLEOTIDE SEQUENCE [LARGE SCALE GENOMIC DNA]</scope>
    <source>
        <strain evidence="2 3">NBRC 107741</strain>
    </source>
</reference>
<dbReference type="SUPFAM" id="SSF53756">
    <property type="entry name" value="UDP-Glycosyltransferase/glycogen phosphorylase"/>
    <property type="match status" value="1"/>
</dbReference>
<name>A0A2S7KNT8_9FLAO</name>
<dbReference type="Gene3D" id="3.40.50.2000">
    <property type="entry name" value="Glycogen Phosphorylase B"/>
    <property type="match status" value="1"/>
</dbReference>